<protein>
    <submittedName>
        <fullName evidence="8">Creatinase/aminopeptidase</fullName>
    </submittedName>
</protein>
<dbReference type="GO" id="GO:0006508">
    <property type="term" value="P:proteolysis"/>
    <property type="evidence" value="ECO:0007669"/>
    <property type="project" value="TreeGrafter"/>
</dbReference>
<dbReference type="SMART" id="SM01011">
    <property type="entry name" value="AMP_N"/>
    <property type="match status" value="1"/>
</dbReference>
<dbReference type="Gene3D" id="3.90.230.10">
    <property type="entry name" value="Creatinase/methionine aminopeptidase superfamily"/>
    <property type="match status" value="1"/>
</dbReference>
<keyword evidence="8" id="KW-0031">Aminopeptidase</keyword>
<comment type="similarity">
    <text evidence="2 6">Belongs to the peptidase M24B family.</text>
</comment>
<feature type="domain" description="Aminopeptidase P N-terminal" evidence="7">
    <location>
        <begin position="19"/>
        <end position="148"/>
    </location>
</feature>
<evidence type="ECO:0000256" key="6">
    <source>
        <dbReference type="RuleBase" id="RU000590"/>
    </source>
</evidence>
<keyword evidence="4" id="KW-0378">Hydrolase</keyword>
<keyword evidence="8" id="KW-0645">Protease</keyword>
<dbReference type="GO" id="GO:0030145">
    <property type="term" value="F:manganese ion binding"/>
    <property type="evidence" value="ECO:0007669"/>
    <property type="project" value="InterPro"/>
</dbReference>
<dbReference type="Pfam" id="PF05195">
    <property type="entry name" value="AMP_N"/>
    <property type="match status" value="1"/>
</dbReference>
<evidence type="ECO:0000256" key="5">
    <source>
        <dbReference type="ARBA" id="ARBA00023211"/>
    </source>
</evidence>
<proteinExistence type="inferred from homology"/>
<dbReference type="EMBL" id="KV921260">
    <property type="protein sequence ID" value="ORE23111.1"/>
    <property type="molecule type" value="Genomic_DNA"/>
</dbReference>
<dbReference type="PROSITE" id="PS00491">
    <property type="entry name" value="PROLINE_PEPTIDASE"/>
    <property type="match status" value="1"/>
</dbReference>
<dbReference type="AlphaFoldDB" id="A0A1X0SG18"/>
<evidence type="ECO:0000259" key="7">
    <source>
        <dbReference type="SMART" id="SM01011"/>
    </source>
</evidence>
<sequence>MAPHLLHGNSALPSRKPILPTKQHYLRVKSLLKSEYTSSIIYMKGKPELTRDNTDIELEFRQESYFFYLTGVEEPNFQVVVDLEKDEIYLITPDVSVNDIFWKGPVANKRELMERYDIDKVISESDLPQLVQTLAPEIIFVLDNKMHYMHALELITSSNIRSRIDTQLLLPAMDEARLIKFSWEIDIIRQVMHASSQAHIALMQQFQPGMTEAHLAAVFRWNCALNQVYRQAYLPIVASGSRAATLHHSPKNDQHIINDPHSLVLVDAGGEKLCYGSDITRTFPVQGVFSDEAKAIYSIVLKMQQAVLSKLRPGIYWQNMQQLATEVLCKELVRLGILVGDINVLMEQSVPCAFYFHGLGHALGLDVHDVGGKETSKDDPTESQFLLDRPLEKNMVITIEPGLYFNDYMLDIWTQCPGYQCFFNMEILDQYRHIGGVRIEDTVVITEDGHENLTIVPKEIDEIEALMMK</sequence>
<dbReference type="SUPFAM" id="SSF55920">
    <property type="entry name" value="Creatinase/aminopeptidase"/>
    <property type="match status" value="1"/>
</dbReference>
<evidence type="ECO:0000256" key="2">
    <source>
        <dbReference type="ARBA" id="ARBA00008766"/>
    </source>
</evidence>
<dbReference type="InterPro" id="IPR029149">
    <property type="entry name" value="Creatin/AminoP/Spt16_N"/>
</dbReference>
<dbReference type="InterPro" id="IPR001131">
    <property type="entry name" value="Peptidase_M24B_aminopep-P_CS"/>
</dbReference>
<dbReference type="CDD" id="cd01087">
    <property type="entry name" value="Prolidase"/>
    <property type="match status" value="1"/>
</dbReference>
<comment type="cofactor">
    <cofactor evidence="1">
        <name>Mn(2+)</name>
        <dbReference type="ChEBI" id="CHEBI:29035"/>
    </cofactor>
</comment>
<dbReference type="InterPro" id="IPR052433">
    <property type="entry name" value="X-Pro_dipept-like"/>
</dbReference>
<organism evidence="8 9">
    <name type="scientific">Rhizopus microsporus</name>
    <dbReference type="NCBI Taxonomy" id="58291"/>
    <lineage>
        <taxon>Eukaryota</taxon>
        <taxon>Fungi</taxon>
        <taxon>Fungi incertae sedis</taxon>
        <taxon>Mucoromycota</taxon>
        <taxon>Mucoromycotina</taxon>
        <taxon>Mucoromycetes</taxon>
        <taxon>Mucorales</taxon>
        <taxon>Mucorineae</taxon>
        <taxon>Rhizopodaceae</taxon>
        <taxon>Rhizopus</taxon>
    </lineage>
</organism>
<dbReference type="VEuPathDB" id="FungiDB:BCV72DRAFT_199685"/>
<keyword evidence="5" id="KW-0464">Manganese</keyword>
<dbReference type="PANTHER" id="PTHR43226">
    <property type="entry name" value="XAA-PRO AMINOPEPTIDASE 3"/>
    <property type="match status" value="1"/>
</dbReference>
<dbReference type="InterPro" id="IPR000994">
    <property type="entry name" value="Pept_M24"/>
</dbReference>
<dbReference type="SUPFAM" id="SSF53092">
    <property type="entry name" value="Creatinase/prolidase N-terminal domain"/>
    <property type="match status" value="1"/>
</dbReference>
<evidence type="ECO:0000313" key="8">
    <source>
        <dbReference type="EMBL" id="ORE23111.1"/>
    </source>
</evidence>
<keyword evidence="3 6" id="KW-0479">Metal-binding</keyword>
<reference evidence="8 9" key="1">
    <citation type="journal article" date="2016" name="Proc. Natl. Acad. Sci. U.S.A.">
        <title>Lipid metabolic changes in an early divergent fungus govern the establishment of a mutualistic symbiosis with endobacteria.</title>
        <authorList>
            <person name="Lastovetsky O.A."/>
            <person name="Gaspar M.L."/>
            <person name="Mondo S.J."/>
            <person name="LaButti K.M."/>
            <person name="Sandor L."/>
            <person name="Grigoriev I.V."/>
            <person name="Henry S.A."/>
            <person name="Pawlowska T.E."/>
        </authorList>
    </citation>
    <scope>NUCLEOTIDE SEQUENCE [LARGE SCALE GENOMIC DNA]</scope>
    <source>
        <strain evidence="8 9">ATCC 11559</strain>
    </source>
</reference>
<dbReference type="GO" id="GO:0070006">
    <property type="term" value="F:metalloaminopeptidase activity"/>
    <property type="evidence" value="ECO:0007669"/>
    <property type="project" value="InterPro"/>
</dbReference>
<evidence type="ECO:0000256" key="1">
    <source>
        <dbReference type="ARBA" id="ARBA00001936"/>
    </source>
</evidence>
<gene>
    <name evidence="8" type="ORF">BCV71DRAFT_192036</name>
</gene>
<evidence type="ECO:0000256" key="4">
    <source>
        <dbReference type="ARBA" id="ARBA00022801"/>
    </source>
</evidence>
<dbReference type="InterPro" id="IPR007865">
    <property type="entry name" value="Aminopep_P_N"/>
</dbReference>
<dbReference type="OMA" id="YELRMIR"/>
<dbReference type="Proteomes" id="UP000242381">
    <property type="component" value="Unassembled WGS sequence"/>
</dbReference>
<name>A0A1X0SG18_RHIZD</name>
<accession>A0A1X0SG18</accession>
<dbReference type="PANTHER" id="PTHR43226:SF1">
    <property type="entry name" value="XAA-PRO DIPEPTIDASE"/>
    <property type="match status" value="1"/>
</dbReference>
<dbReference type="InterPro" id="IPR036005">
    <property type="entry name" value="Creatinase/aminopeptidase-like"/>
</dbReference>
<dbReference type="Gene3D" id="3.40.350.10">
    <property type="entry name" value="Creatinase/prolidase N-terminal domain"/>
    <property type="match status" value="1"/>
</dbReference>
<evidence type="ECO:0000256" key="3">
    <source>
        <dbReference type="ARBA" id="ARBA00022723"/>
    </source>
</evidence>
<dbReference type="Pfam" id="PF00557">
    <property type="entry name" value="Peptidase_M24"/>
    <property type="match status" value="1"/>
</dbReference>
<evidence type="ECO:0000313" key="9">
    <source>
        <dbReference type="Proteomes" id="UP000242381"/>
    </source>
</evidence>